<dbReference type="InterPro" id="IPR018108">
    <property type="entry name" value="MCP_transmembrane"/>
</dbReference>
<comment type="caution">
    <text evidence="11">The sequence shown here is derived from an EMBL/GenBank/DDBJ whole genome shotgun (WGS) entry which is preliminary data.</text>
</comment>
<keyword evidence="12" id="KW-1185">Reference proteome</keyword>
<evidence type="ECO:0000256" key="9">
    <source>
        <dbReference type="PROSITE-ProRule" id="PRU00282"/>
    </source>
</evidence>
<dbReference type="Proteomes" id="UP001234581">
    <property type="component" value="Unassembled WGS sequence"/>
</dbReference>
<evidence type="ECO:0000256" key="5">
    <source>
        <dbReference type="ARBA" id="ARBA00022737"/>
    </source>
</evidence>
<evidence type="ECO:0000256" key="10">
    <source>
        <dbReference type="RuleBase" id="RU000488"/>
    </source>
</evidence>
<dbReference type="RefSeq" id="XP_058340158.1">
    <property type="nucleotide sequence ID" value="XM_058489110.1"/>
</dbReference>
<dbReference type="PROSITE" id="PS50920">
    <property type="entry name" value="SOLCAR"/>
    <property type="match status" value="2"/>
</dbReference>
<dbReference type="InterPro" id="IPR049563">
    <property type="entry name" value="TXTP-like"/>
</dbReference>
<evidence type="ECO:0000256" key="6">
    <source>
        <dbReference type="ARBA" id="ARBA00022989"/>
    </source>
</evidence>
<dbReference type="Gene3D" id="1.50.40.10">
    <property type="entry name" value="Mitochondrial carrier domain"/>
    <property type="match status" value="1"/>
</dbReference>
<evidence type="ECO:0000256" key="7">
    <source>
        <dbReference type="ARBA" id="ARBA00023128"/>
    </source>
</evidence>
<keyword evidence="5" id="KW-0677">Repeat</keyword>
<dbReference type="InterPro" id="IPR023395">
    <property type="entry name" value="MCP_dom_sf"/>
</dbReference>
<dbReference type="GO" id="GO:0031966">
    <property type="term" value="C:mitochondrial membrane"/>
    <property type="evidence" value="ECO:0007669"/>
    <property type="project" value="UniProtKB-SubCell"/>
</dbReference>
<evidence type="ECO:0000256" key="2">
    <source>
        <dbReference type="ARBA" id="ARBA00006375"/>
    </source>
</evidence>
<keyword evidence="6" id="KW-1133">Transmembrane helix</keyword>
<dbReference type="AlphaFoldDB" id="A0AAD7UZ56"/>
<evidence type="ECO:0000313" key="11">
    <source>
        <dbReference type="EMBL" id="KAJ8655245.1"/>
    </source>
</evidence>
<sequence>MSDPLDVPKYRNAPHALYTIVKEEGIGALYKGVGLTALRQATNQAANFTAYQELKKHARKFQKLDELPSYQTLVIGGISGAMGPLSNAPIDTVKTRIQRANNLTGNAWQRVVTVSTEIYTKEGFKAFYKGLTPRVLRVAPGQAVTFVVYEKVKSWIDLFTEKVQDGELTKQTQ</sequence>
<dbReference type="GO" id="GO:0005469">
    <property type="term" value="F:succinate:fumarate antiporter activity"/>
    <property type="evidence" value="ECO:0007669"/>
    <property type="project" value="TreeGrafter"/>
</dbReference>
<dbReference type="InterPro" id="IPR002067">
    <property type="entry name" value="MCP"/>
</dbReference>
<evidence type="ECO:0000256" key="1">
    <source>
        <dbReference type="ARBA" id="ARBA00004225"/>
    </source>
</evidence>
<keyword evidence="3 10" id="KW-0813">Transport</keyword>
<keyword evidence="8 9" id="KW-0472">Membrane</keyword>
<evidence type="ECO:0000256" key="4">
    <source>
        <dbReference type="ARBA" id="ARBA00022692"/>
    </source>
</evidence>
<evidence type="ECO:0000313" key="12">
    <source>
        <dbReference type="Proteomes" id="UP001234581"/>
    </source>
</evidence>
<protein>
    <submittedName>
        <fullName evidence="11">Uncharacterized protein</fullName>
    </submittedName>
</protein>
<feature type="repeat" description="Solcar" evidence="9">
    <location>
        <begin position="1"/>
        <end position="57"/>
    </location>
</feature>
<comment type="subcellular location">
    <subcellularLocation>
        <location evidence="1">Mitochondrion membrane</location>
        <topology evidence="1">Multi-pass membrane protein</topology>
    </subcellularLocation>
</comment>
<name>A0AAD7UZ56_9FUNG</name>
<feature type="repeat" description="Solcar" evidence="9">
    <location>
        <begin position="67"/>
        <end position="155"/>
    </location>
</feature>
<dbReference type="PANTHER" id="PTHR45788:SF2">
    <property type="entry name" value="SUCCINATE_FUMARATE MITOCHONDRIAL TRANSPORTER"/>
    <property type="match status" value="1"/>
</dbReference>
<keyword evidence="4 9" id="KW-0812">Transmembrane</keyword>
<comment type="similarity">
    <text evidence="2 10">Belongs to the mitochondrial carrier (TC 2.A.29) family.</text>
</comment>
<dbReference type="EMBL" id="JARTCD010000051">
    <property type="protein sequence ID" value="KAJ8655245.1"/>
    <property type="molecule type" value="Genomic_DNA"/>
</dbReference>
<proteinExistence type="inferred from homology"/>
<dbReference type="PRINTS" id="PR00926">
    <property type="entry name" value="MITOCARRIER"/>
</dbReference>
<dbReference type="GeneID" id="83216520"/>
<evidence type="ECO:0000256" key="8">
    <source>
        <dbReference type="ARBA" id="ARBA00023136"/>
    </source>
</evidence>
<accession>A0AAD7UZ56</accession>
<dbReference type="PANTHER" id="PTHR45788">
    <property type="entry name" value="SUCCINATE/FUMARATE MITOCHONDRIAL TRANSPORTER-RELATED"/>
    <property type="match status" value="1"/>
</dbReference>
<gene>
    <name evidence="11" type="ORF">O0I10_009113</name>
</gene>
<keyword evidence="7" id="KW-0496">Mitochondrion</keyword>
<evidence type="ECO:0000256" key="3">
    <source>
        <dbReference type="ARBA" id="ARBA00022448"/>
    </source>
</evidence>
<dbReference type="SUPFAM" id="SSF103506">
    <property type="entry name" value="Mitochondrial carrier"/>
    <property type="match status" value="1"/>
</dbReference>
<dbReference type="Pfam" id="PF00153">
    <property type="entry name" value="Mito_carr"/>
    <property type="match status" value="2"/>
</dbReference>
<reference evidence="11 12" key="1">
    <citation type="submission" date="2023-03" db="EMBL/GenBank/DDBJ databases">
        <title>Genome sequence of Lichtheimia ornata CBS 291.66.</title>
        <authorList>
            <person name="Mohabir J.T."/>
            <person name="Shea T.P."/>
            <person name="Kurbessoian T."/>
            <person name="Berby B."/>
            <person name="Fontaine J."/>
            <person name="Livny J."/>
            <person name="Gnirke A."/>
            <person name="Stajich J.E."/>
            <person name="Cuomo C.A."/>
        </authorList>
    </citation>
    <scope>NUCLEOTIDE SEQUENCE [LARGE SCALE GENOMIC DNA]</scope>
    <source>
        <strain evidence="11">CBS 291.66</strain>
    </source>
</reference>
<organism evidence="11 12">
    <name type="scientific">Lichtheimia ornata</name>
    <dbReference type="NCBI Taxonomy" id="688661"/>
    <lineage>
        <taxon>Eukaryota</taxon>
        <taxon>Fungi</taxon>
        <taxon>Fungi incertae sedis</taxon>
        <taxon>Mucoromycota</taxon>
        <taxon>Mucoromycotina</taxon>
        <taxon>Mucoromycetes</taxon>
        <taxon>Mucorales</taxon>
        <taxon>Lichtheimiaceae</taxon>
        <taxon>Lichtheimia</taxon>
    </lineage>
</organism>